<gene>
    <name evidence="4" type="ORF">TCHU04912_LOCUS19386</name>
</gene>
<feature type="repeat" description="WD" evidence="3">
    <location>
        <begin position="1"/>
        <end position="42"/>
    </location>
</feature>
<keyword evidence="2" id="KW-0677">Repeat</keyword>
<dbReference type="SMART" id="SM00320">
    <property type="entry name" value="WD40"/>
    <property type="match status" value="2"/>
</dbReference>
<keyword evidence="1 3" id="KW-0853">WD repeat</keyword>
<dbReference type="GO" id="GO:0016251">
    <property type="term" value="F:RNA polymerase II general transcription initiation factor activity"/>
    <property type="evidence" value="ECO:0007669"/>
    <property type="project" value="TreeGrafter"/>
</dbReference>
<dbReference type="EMBL" id="HBGG01037579">
    <property type="protein sequence ID" value="CAD9217633.1"/>
    <property type="molecule type" value="Transcribed_RNA"/>
</dbReference>
<accession>A0A7S1T3D1</accession>
<feature type="repeat" description="WD" evidence="3">
    <location>
        <begin position="43"/>
        <end position="77"/>
    </location>
</feature>
<dbReference type="InterPro" id="IPR001680">
    <property type="entry name" value="WD40_rpt"/>
</dbReference>
<protein>
    <recommendedName>
        <fullName evidence="5">Anaphase-promoting complex subunit 4 WD40 domain-containing protein</fullName>
    </recommendedName>
</protein>
<dbReference type="PROSITE" id="PS50082">
    <property type="entry name" value="WD_REPEATS_2"/>
    <property type="match status" value="2"/>
</dbReference>
<evidence type="ECO:0000256" key="1">
    <source>
        <dbReference type="ARBA" id="ARBA00022574"/>
    </source>
</evidence>
<evidence type="ECO:0000256" key="3">
    <source>
        <dbReference type="PROSITE-ProRule" id="PRU00221"/>
    </source>
</evidence>
<dbReference type="PROSITE" id="PS00678">
    <property type="entry name" value="WD_REPEATS_1"/>
    <property type="match status" value="1"/>
</dbReference>
<evidence type="ECO:0008006" key="5">
    <source>
        <dbReference type="Google" id="ProtNLM"/>
    </source>
</evidence>
<dbReference type="GO" id="GO:0006367">
    <property type="term" value="P:transcription initiation at RNA polymerase II promoter"/>
    <property type="evidence" value="ECO:0007669"/>
    <property type="project" value="TreeGrafter"/>
</dbReference>
<dbReference type="PANTHER" id="PTHR19879">
    <property type="entry name" value="TRANSCRIPTION INITIATION FACTOR TFIID"/>
    <property type="match status" value="1"/>
</dbReference>
<sequence length="150" mass="15416">MVGHGAGISSLAMSPCGRQLASGSVDGTICIWDIAEGRRMHLLKGHRGPVWALDYSNGLECSPILASGGADCTLRFWGSADEAASGGGLLKDGGQEAAAGDQQAGRSGSNIALLKTFTTKSIPVHSLRFSATNLLTATGALTLRQRANYG</sequence>
<name>A0A7S1T3D1_9CHLO</name>
<evidence type="ECO:0000313" key="4">
    <source>
        <dbReference type="EMBL" id="CAD9217633.1"/>
    </source>
</evidence>
<dbReference type="PANTHER" id="PTHR19879:SF1">
    <property type="entry name" value="CANNONBALL-RELATED"/>
    <property type="match status" value="1"/>
</dbReference>
<dbReference type="InterPro" id="IPR015943">
    <property type="entry name" value="WD40/YVTN_repeat-like_dom_sf"/>
</dbReference>
<dbReference type="PROSITE" id="PS50294">
    <property type="entry name" value="WD_REPEATS_REGION"/>
    <property type="match status" value="1"/>
</dbReference>
<dbReference type="Gene3D" id="2.130.10.10">
    <property type="entry name" value="YVTN repeat-like/Quinoprotein amine dehydrogenase"/>
    <property type="match status" value="1"/>
</dbReference>
<evidence type="ECO:0000256" key="2">
    <source>
        <dbReference type="ARBA" id="ARBA00022737"/>
    </source>
</evidence>
<dbReference type="AlphaFoldDB" id="A0A7S1T3D1"/>
<dbReference type="InterPro" id="IPR036322">
    <property type="entry name" value="WD40_repeat_dom_sf"/>
</dbReference>
<dbReference type="GO" id="GO:0005669">
    <property type="term" value="C:transcription factor TFIID complex"/>
    <property type="evidence" value="ECO:0007669"/>
    <property type="project" value="TreeGrafter"/>
</dbReference>
<dbReference type="InterPro" id="IPR019775">
    <property type="entry name" value="WD40_repeat_CS"/>
</dbReference>
<proteinExistence type="predicted"/>
<reference evidence="4" key="1">
    <citation type="submission" date="2021-01" db="EMBL/GenBank/DDBJ databases">
        <authorList>
            <person name="Corre E."/>
            <person name="Pelletier E."/>
            <person name="Niang G."/>
            <person name="Scheremetjew M."/>
            <person name="Finn R."/>
            <person name="Kale V."/>
            <person name="Holt S."/>
            <person name="Cochrane G."/>
            <person name="Meng A."/>
            <person name="Brown T."/>
            <person name="Cohen L."/>
        </authorList>
    </citation>
    <scope>NUCLEOTIDE SEQUENCE</scope>
    <source>
        <strain evidence="4">PLY429</strain>
    </source>
</reference>
<dbReference type="SUPFAM" id="SSF50978">
    <property type="entry name" value="WD40 repeat-like"/>
    <property type="match status" value="1"/>
</dbReference>
<organism evidence="4">
    <name type="scientific">Tetraselmis chuii</name>
    <dbReference type="NCBI Taxonomy" id="63592"/>
    <lineage>
        <taxon>Eukaryota</taxon>
        <taxon>Viridiplantae</taxon>
        <taxon>Chlorophyta</taxon>
        <taxon>core chlorophytes</taxon>
        <taxon>Chlorodendrophyceae</taxon>
        <taxon>Chlorodendrales</taxon>
        <taxon>Chlorodendraceae</taxon>
        <taxon>Tetraselmis</taxon>
    </lineage>
</organism>
<dbReference type="Pfam" id="PF00400">
    <property type="entry name" value="WD40"/>
    <property type="match status" value="2"/>
</dbReference>